<gene>
    <name evidence="2" type="ORF">EM932_10760</name>
</gene>
<reference evidence="2 3" key="1">
    <citation type="submission" date="2019-04" db="EMBL/GenBank/DDBJ databases">
        <authorList>
            <person name="Liu A."/>
        </authorList>
    </citation>
    <scope>NUCLEOTIDE SEQUENCE [LARGE SCALE GENOMIC DNA]</scope>
    <source>
        <strain evidence="2 3">RZ03</strain>
    </source>
</reference>
<comment type="caution">
    <text evidence="2">The sequence shown here is derived from an EMBL/GenBank/DDBJ whole genome shotgun (WGS) entry which is preliminary data.</text>
</comment>
<keyword evidence="3" id="KW-1185">Reference proteome</keyword>
<organism evidence="2 3">
    <name type="scientific">Flavivirga rizhaonensis</name>
    <dbReference type="NCBI Taxonomy" id="2559571"/>
    <lineage>
        <taxon>Bacteria</taxon>
        <taxon>Pseudomonadati</taxon>
        <taxon>Bacteroidota</taxon>
        <taxon>Flavobacteriia</taxon>
        <taxon>Flavobacteriales</taxon>
        <taxon>Flavobacteriaceae</taxon>
        <taxon>Flavivirga</taxon>
    </lineage>
</organism>
<dbReference type="Gene3D" id="2.60.40.2340">
    <property type="match status" value="1"/>
</dbReference>
<dbReference type="Proteomes" id="UP000307602">
    <property type="component" value="Unassembled WGS sequence"/>
</dbReference>
<dbReference type="RefSeq" id="WP_135877193.1">
    <property type="nucleotide sequence ID" value="NZ_SRSO01000013.1"/>
</dbReference>
<sequence length="316" mass="35449">MKNQILKLVLFIFVAAFVVSCQEDPLEDIISNDRQFLSFKIEGQVGPSIIKSIGEDSGTIELFALTDNVNLNNITPIFEVSEKGSVSPQEGEAVNFNNNDGSFTYQIVSESGKSRAWTVIINTYDSTLDGNWKVSSLIYDWHIGLNNDWGWGVFGPYDVATSSYDPANYAPEVLAKDFPNVAFEEDNTLEFRTLLINENGNPEGAFSFGAGADNTFSSFVLDPDHKGNVRDYSDRYRQMPEGNGVWEYNELGKVITLWEGNKNGPSVKGDVTVDAQGNITIAFNIWEDAFTWDHWDAESHIQNAYTIYYNFEEDNL</sequence>
<feature type="signal peptide" evidence="1">
    <location>
        <begin position="1"/>
        <end position="21"/>
    </location>
</feature>
<accession>A0A4S1DWW7</accession>
<evidence type="ECO:0000313" key="2">
    <source>
        <dbReference type="EMBL" id="TGV02425.1"/>
    </source>
</evidence>
<protein>
    <submittedName>
        <fullName evidence="2">Uncharacterized protein</fullName>
    </submittedName>
</protein>
<feature type="chain" id="PRO_5020546681" evidence="1">
    <location>
        <begin position="22"/>
        <end position="316"/>
    </location>
</feature>
<dbReference type="OrthoDB" id="646864at2"/>
<proteinExistence type="predicted"/>
<keyword evidence="1" id="KW-0732">Signal</keyword>
<name>A0A4S1DWW7_9FLAO</name>
<evidence type="ECO:0000256" key="1">
    <source>
        <dbReference type="SAM" id="SignalP"/>
    </source>
</evidence>
<dbReference type="AlphaFoldDB" id="A0A4S1DWW7"/>
<evidence type="ECO:0000313" key="3">
    <source>
        <dbReference type="Proteomes" id="UP000307602"/>
    </source>
</evidence>
<dbReference type="EMBL" id="SRSO01000013">
    <property type="protein sequence ID" value="TGV02425.1"/>
    <property type="molecule type" value="Genomic_DNA"/>
</dbReference>
<dbReference type="PROSITE" id="PS51257">
    <property type="entry name" value="PROKAR_LIPOPROTEIN"/>
    <property type="match status" value="1"/>
</dbReference>